<sequence length="529" mass="60135">MTAHLDEFFNRPEHFDHPIEQPVRKIETHISSVYLTGKYAYKVKKAVNFGFLDFSTLEQRCFFCNEELRLNRRFAPELYLDTVLLTDQGVISLASAETLPLFSGTGQYAWQECAVRMRQFDPEQVLSRLSARGALPNELLLKLADKLGAFHLEAENVAEDAPWGQPDNVIEPMTDNFPTLYGQLPKQRERLQRLENWTWTQRDRLADLLQWRRNHGDIRACHGDLHLDNITLIDGEPVPFDGIEFNDQFRWIDPISDMSFLLMDLDARDLRPQANRILNRWLQVTGDYAGVPLLNFYKTYRALVRAKIGGLRALQLNDEAAEQQWARVLDYIALAEHYAYVRAHPAVIIMQGISGSGKSTLAHQLAQGLDAVVISSDVERKRLAGMALTERPQNETAQQRLYSAEMSRRTYAQLLKQARHVLEAGRPVILDATYLRKSHRAPALALAGEYNCPALVLSIEVGTDTCAQRIRQRMRADNDPSDASETVMHHQAEALERPTDDEPHLILDGSAPLPLQTIKERLGLPIQSA</sequence>
<organism evidence="2 3">
    <name type="scientific">Sulfurivirga caldicuralii</name>
    <dbReference type="NCBI Taxonomy" id="364032"/>
    <lineage>
        <taxon>Bacteria</taxon>
        <taxon>Pseudomonadati</taxon>
        <taxon>Pseudomonadota</taxon>
        <taxon>Gammaproteobacteria</taxon>
        <taxon>Thiotrichales</taxon>
        <taxon>Piscirickettsiaceae</taxon>
        <taxon>Sulfurivirga</taxon>
    </lineage>
</organism>
<accession>A0A1N6FEZ0</accession>
<dbReference type="Proteomes" id="UP000198461">
    <property type="component" value="Unassembled WGS sequence"/>
</dbReference>
<reference evidence="2 3" key="1">
    <citation type="submission" date="2016-11" db="EMBL/GenBank/DDBJ databases">
        <authorList>
            <person name="Jaros S."/>
            <person name="Januszkiewicz K."/>
            <person name="Wedrychowicz H."/>
        </authorList>
    </citation>
    <scope>NUCLEOTIDE SEQUENCE [LARGE SCALE GENOMIC DNA]</scope>
    <source>
        <strain evidence="2 3">DSM 17737</strain>
    </source>
</reference>
<dbReference type="PANTHER" id="PTHR43883:SF1">
    <property type="entry name" value="GLUCONOKINASE"/>
    <property type="match status" value="1"/>
</dbReference>
<evidence type="ECO:0000259" key="1">
    <source>
        <dbReference type="Pfam" id="PF01636"/>
    </source>
</evidence>
<dbReference type="InterPro" id="IPR002575">
    <property type="entry name" value="Aminoglycoside_PTrfase"/>
</dbReference>
<evidence type="ECO:0000313" key="3">
    <source>
        <dbReference type="Proteomes" id="UP000198461"/>
    </source>
</evidence>
<dbReference type="InterPro" id="IPR011009">
    <property type="entry name" value="Kinase-like_dom_sf"/>
</dbReference>
<feature type="domain" description="Aminoglycoside phosphotransferase" evidence="1">
    <location>
        <begin position="114"/>
        <end position="289"/>
    </location>
</feature>
<dbReference type="OrthoDB" id="9810277at2"/>
<name>A0A1N6FEZ0_9GAMM</name>
<dbReference type="InterPro" id="IPR027417">
    <property type="entry name" value="P-loop_NTPase"/>
</dbReference>
<proteinExistence type="predicted"/>
<dbReference type="Pfam" id="PF13671">
    <property type="entry name" value="AAA_33"/>
    <property type="match status" value="1"/>
</dbReference>
<dbReference type="STRING" id="364032.SAMN05443662_1054"/>
<dbReference type="Gene3D" id="3.40.50.300">
    <property type="entry name" value="P-loop containing nucleotide triphosphate hydrolases"/>
    <property type="match status" value="1"/>
</dbReference>
<dbReference type="Pfam" id="PF01636">
    <property type="entry name" value="APH"/>
    <property type="match status" value="1"/>
</dbReference>
<dbReference type="RefSeq" id="WP_074201323.1">
    <property type="nucleotide sequence ID" value="NZ_FSRE01000002.1"/>
</dbReference>
<dbReference type="PANTHER" id="PTHR43883">
    <property type="entry name" value="SLR0207 PROTEIN"/>
    <property type="match status" value="1"/>
</dbReference>
<gene>
    <name evidence="2" type="ORF">SAMN05443662_1054</name>
</gene>
<dbReference type="SUPFAM" id="SSF52540">
    <property type="entry name" value="P-loop containing nucleoside triphosphate hydrolases"/>
    <property type="match status" value="1"/>
</dbReference>
<keyword evidence="3" id="KW-1185">Reference proteome</keyword>
<dbReference type="EMBL" id="FSRE01000002">
    <property type="protein sequence ID" value="SIN93873.1"/>
    <property type="molecule type" value="Genomic_DNA"/>
</dbReference>
<dbReference type="InterPro" id="IPR052732">
    <property type="entry name" value="Cell-binding_unc_protein"/>
</dbReference>
<protein>
    <recommendedName>
        <fullName evidence="1">Aminoglycoside phosphotransferase domain-containing protein</fullName>
    </recommendedName>
</protein>
<evidence type="ECO:0000313" key="2">
    <source>
        <dbReference type="EMBL" id="SIN93873.1"/>
    </source>
</evidence>
<dbReference type="SUPFAM" id="SSF56112">
    <property type="entry name" value="Protein kinase-like (PK-like)"/>
    <property type="match status" value="1"/>
</dbReference>
<dbReference type="AlphaFoldDB" id="A0A1N6FEZ0"/>